<dbReference type="Proteomes" id="UP000315017">
    <property type="component" value="Chromosome"/>
</dbReference>
<protein>
    <submittedName>
        <fullName evidence="1">Uncharacterized protein</fullName>
    </submittedName>
</protein>
<dbReference type="OrthoDB" id="6966769at2"/>
<dbReference type="RefSeq" id="WP_145087641.1">
    <property type="nucleotide sequence ID" value="NZ_CP036274.1"/>
</dbReference>
<proteinExistence type="predicted"/>
<evidence type="ECO:0000313" key="1">
    <source>
        <dbReference type="EMBL" id="QDU26810.1"/>
    </source>
</evidence>
<sequence>MMYGVPADLDLSFLIGGELSQVCIGTYQFQFHFTPTGTISVTARWDLRSETGQLVDTHSGEFDPDRGPFHFQRIIGQRVVAITIAAPQSLTIRFANGLGLTVFDDNPHFESFQIDPGNIIV</sequence>
<organism evidence="1 2">
    <name type="scientific">Anatilimnocola aggregata</name>
    <dbReference type="NCBI Taxonomy" id="2528021"/>
    <lineage>
        <taxon>Bacteria</taxon>
        <taxon>Pseudomonadati</taxon>
        <taxon>Planctomycetota</taxon>
        <taxon>Planctomycetia</taxon>
        <taxon>Pirellulales</taxon>
        <taxon>Pirellulaceae</taxon>
        <taxon>Anatilimnocola</taxon>
    </lineage>
</organism>
<name>A0A517Y9A5_9BACT</name>
<dbReference type="AlphaFoldDB" id="A0A517Y9A5"/>
<dbReference type="EMBL" id="CP036274">
    <property type="protein sequence ID" value="QDU26810.1"/>
    <property type="molecule type" value="Genomic_DNA"/>
</dbReference>
<dbReference type="KEGG" id="aagg:ETAA8_18930"/>
<accession>A0A517Y9A5</accession>
<evidence type="ECO:0000313" key="2">
    <source>
        <dbReference type="Proteomes" id="UP000315017"/>
    </source>
</evidence>
<keyword evidence="2" id="KW-1185">Reference proteome</keyword>
<gene>
    <name evidence="1" type="ORF">ETAA8_18930</name>
</gene>
<reference evidence="1 2" key="1">
    <citation type="submission" date="2019-02" db="EMBL/GenBank/DDBJ databases">
        <title>Deep-cultivation of Planctomycetes and their phenomic and genomic characterization uncovers novel biology.</title>
        <authorList>
            <person name="Wiegand S."/>
            <person name="Jogler M."/>
            <person name="Boedeker C."/>
            <person name="Pinto D."/>
            <person name="Vollmers J."/>
            <person name="Rivas-Marin E."/>
            <person name="Kohn T."/>
            <person name="Peeters S.H."/>
            <person name="Heuer A."/>
            <person name="Rast P."/>
            <person name="Oberbeckmann S."/>
            <person name="Bunk B."/>
            <person name="Jeske O."/>
            <person name="Meyerdierks A."/>
            <person name="Storesund J.E."/>
            <person name="Kallscheuer N."/>
            <person name="Luecker S."/>
            <person name="Lage O.M."/>
            <person name="Pohl T."/>
            <person name="Merkel B.J."/>
            <person name="Hornburger P."/>
            <person name="Mueller R.-W."/>
            <person name="Bruemmer F."/>
            <person name="Labrenz M."/>
            <person name="Spormann A.M."/>
            <person name="Op den Camp H."/>
            <person name="Overmann J."/>
            <person name="Amann R."/>
            <person name="Jetten M.S.M."/>
            <person name="Mascher T."/>
            <person name="Medema M.H."/>
            <person name="Devos D.P."/>
            <person name="Kaster A.-K."/>
            <person name="Ovreas L."/>
            <person name="Rohde M."/>
            <person name="Galperin M.Y."/>
            <person name="Jogler C."/>
        </authorList>
    </citation>
    <scope>NUCLEOTIDE SEQUENCE [LARGE SCALE GENOMIC DNA]</scope>
    <source>
        <strain evidence="1 2">ETA_A8</strain>
    </source>
</reference>